<feature type="transmembrane region" description="Helical" evidence="13">
    <location>
        <begin position="339"/>
        <end position="361"/>
    </location>
</feature>
<feature type="compositionally biased region" description="Low complexity" evidence="12">
    <location>
        <begin position="457"/>
        <end position="476"/>
    </location>
</feature>
<accession>A0A4V6CRP2</accession>
<dbReference type="PROSITE" id="PS51746">
    <property type="entry name" value="PPM_2"/>
    <property type="match status" value="1"/>
</dbReference>
<dbReference type="SUPFAM" id="SSF81606">
    <property type="entry name" value="PP2C-like"/>
    <property type="match status" value="1"/>
</dbReference>
<dbReference type="InterPro" id="IPR036457">
    <property type="entry name" value="PPM-type-like_dom_sf"/>
</dbReference>
<evidence type="ECO:0000256" key="2">
    <source>
        <dbReference type="ARBA" id="ARBA00013081"/>
    </source>
</evidence>
<dbReference type="AlphaFoldDB" id="A0A4V6CRP2"/>
<comment type="cofactor">
    <cofactor evidence="1">
        <name>Mn(2+)</name>
        <dbReference type="ChEBI" id="CHEBI:29035"/>
    </cofactor>
</comment>
<evidence type="ECO:0000256" key="11">
    <source>
        <dbReference type="ARBA" id="ARBA00079123"/>
    </source>
</evidence>
<comment type="catalytic activity">
    <reaction evidence="7">
        <text>O-phospho-L-seryl-[protein] + H2O = L-seryl-[protein] + phosphate</text>
        <dbReference type="Rhea" id="RHEA:20629"/>
        <dbReference type="Rhea" id="RHEA-COMP:9863"/>
        <dbReference type="Rhea" id="RHEA-COMP:11604"/>
        <dbReference type="ChEBI" id="CHEBI:15377"/>
        <dbReference type="ChEBI" id="CHEBI:29999"/>
        <dbReference type="ChEBI" id="CHEBI:43474"/>
        <dbReference type="ChEBI" id="CHEBI:83421"/>
        <dbReference type="EC" id="3.1.3.16"/>
    </reaction>
</comment>
<organism evidence="15 16">
    <name type="scientific">Nakamurella flava</name>
    <dbReference type="NCBI Taxonomy" id="2576308"/>
    <lineage>
        <taxon>Bacteria</taxon>
        <taxon>Bacillati</taxon>
        <taxon>Actinomycetota</taxon>
        <taxon>Actinomycetes</taxon>
        <taxon>Nakamurellales</taxon>
        <taxon>Nakamurellaceae</taxon>
        <taxon>Nakamurella</taxon>
    </lineage>
</organism>
<dbReference type="SMART" id="SM00331">
    <property type="entry name" value="PP2C_SIG"/>
    <property type="match status" value="1"/>
</dbReference>
<evidence type="ECO:0000256" key="9">
    <source>
        <dbReference type="ARBA" id="ARBA00071184"/>
    </source>
</evidence>
<dbReference type="RefSeq" id="WP_137451322.1">
    <property type="nucleotide sequence ID" value="NZ_SZZH01000006.1"/>
</dbReference>
<dbReference type="CDD" id="cd00143">
    <property type="entry name" value="PP2Cc"/>
    <property type="match status" value="1"/>
</dbReference>
<dbReference type="PANTHER" id="PTHR47992">
    <property type="entry name" value="PROTEIN PHOSPHATASE"/>
    <property type="match status" value="1"/>
</dbReference>
<dbReference type="SMART" id="SM00332">
    <property type="entry name" value="PP2Cc"/>
    <property type="match status" value="1"/>
</dbReference>
<keyword evidence="5" id="KW-0904">Protein phosphatase</keyword>
<evidence type="ECO:0000256" key="10">
    <source>
        <dbReference type="ARBA" id="ARBA00077741"/>
    </source>
</evidence>
<feature type="region of interest" description="Disordered" evidence="12">
    <location>
        <begin position="449"/>
        <end position="476"/>
    </location>
</feature>
<keyword evidence="13" id="KW-0472">Membrane</keyword>
<evidence type="ECO:0000313" key="16">
    <source>
        <dbReference type="Proteomes" id="UP000306985"/>
    </source>
</evidence>
<evidence type="ECO:0000256" key="3">
    <source>
        <dbReference type="ARBA" id="ARBA00022723"/>
    </source>
</evidence>
<dbReference type="GO" id="GO:0046872">
    <property type="term" value="F:metal ion binding"/>
    <property type="evidence" value="ECO:0007669"/>
    <property type="project" value="UniProtKB-KW"/>
</dbReference>
<keyword evidence="3" id="KW-0479">Metal-binding</keyword>
<evidence type="ECO:0000256" key="8">
    <source>
        <dbReference type="ARBA" id="ARBA00048336"/>
    </source>
</evidence>
<dbReference type="EC" id="3.1.3.16" evidence="2"/>
<evidence type="ECO:0000256" key="1">
    <source>
        <dbReference type="ARBA" id="ARBA00001936"/>
    </source>
</evidence>
<dbReference type="Pfam" id="PF13672">
    <property type="entry name" value="PP2C_2"/>
    <property type="match status" value="1"/>
</dbReference>
<reference evidence="15 16" key="1">
    <citation type="submission" date="2019-05" db="EMBL/GenBank/DDBJ databases">
        <title>Nakamurella sp. N5BH11, whole genome shotgun sequence.</title>
        <authorList>
            <person name="Tuo L."/>
        </authorList>
    </citation>
    <scope>NUCLEOTIDE SEQUENCE [LARGE SCALE GENOMIC DNA]</scope>
    <source>
        <strain evidence="15 16">N5BH11</strain>
    </source>
</reference>
<dbReference type="FunFam" id="3.60.40.10:FF:000002">
    <property type="entry name" value="Serine/threonine phosphatase stp"/>
    <property type="match status" value="1"/>
</dbReference>
<dbReference type="InterPro" id="IPR001932">
    <property type="entry name" value="PPM-type_phosphatase-like_dom"/>
</dbReference>
<feature type="compositionally biased region" description="Acidic residues" evidence="12">
    <location>
        <begin position="308"/>
        <end position="323"/>
    </location>
</feature>
<keyword evidence="16" id="KW-1185">Reference proteome</keyword>
<keyword evidence="13" id="KW-0812">Transmembrane</keyword>
<keyword evidence="4" id="KW-0378">Hydrolase</keyword>
<keyword evidence="13" id="KW-1133">Transmembrane helix</keyword>
<evidence type="ECO:0000313" key="15">
    <source>
        <dbReference type="EMBL" id="TKV56935.1"/>
    </source>
</evidence>
<dbReference type="GO" id="GO:0004722">
    <property type="term" value="F:protein serine/threonine phosphatase activity"/>
    <property type="evidence" value="ECO:0007669"/>
    <property type="project" value="UniProtKB-EC"/>
</dbReference>
<feature type="region of interest" description="Disordered" evidence="12">
    <location>
        <begin position="516"/>
        <end position="560"/>
    </location>
</feature>
<evidence type="ECO:0000256" key="7">
    <source>
        <dbReference type="ARBA" id="ARBA00047761"/>
    </source>
</evidence>
<sequence>MTHQLAYAARTDRGLVRASNQDSVYAGDNLLVVADGMGGHAAGDMASRLVVSAFMPLDRRAPGGDLLRALARATRDGNGAISQVVRENPDLDGMGTTVTAVLFDGGRMGLAHVGDSRAYLYRDGVLHQLTHDDTFVQSLIDEGRITQEDAAHHPQRSLLLRALNGTEVDPSLTVREVAVGDRYLLCSDGLAGVVSAEAIAEALAESDPESSANQLVQLALSGGGPDNITVIVADVLAVGSGEDGAALAVAANPADPDATGPIGTYASVRMTQEMPRVPLPPIPEDTPARPDYAGLPAGAGTGPRSTDLDDGLDDDEDDLDADEPLPNVAPPRPPSRRGAVLAVVGGVLLVSAVVVGSFLWVNTQYFVGADSSNGQVVVYRGVDGSVLGLSLRSVQETSCEPGLNGCTPLYVQDLVPAARDQVNGGIQAGSLDDARKVITRLGGQLLPLCEPVGGTGTPSTAPTTPSATPSGSVSGSISPSLVTVPSLPVSGTPALTESVPTPAAAGSFVDSVAPSGVDASASPVASDVPTPASGSAQTSSTGTPLSTRAPEPGVNCRVAR</sequence>
<gene>
    <name evidence="15" type="ORF">FDO65_19065</name>
</gene>
<evidence type="ECO:0000256" key="5">
    <source>
        <dbReference type="ARBA" id="ARBA00022912"/>
    </source>
</evidence>
<name>A0A4V6CRP2_9ACTN</name>
<feature type="region of interest" description="Disordered" evidence="12">
    <location>
        <begin position="275"/>
        <end position="336"/>
    </location>
</feature>
<evidence type="ECO:0000256" key="13">
    <source>
        <dbReference type="SAM" id="Phobius"/>
    </source>
</evidence>
<evidence type="ECO:0000259" key="14">
    <source>
        <dbReference type="PROSITE" id="PS51746"/>
    </source>
</evidence>
<dbReference type="Gene3D" id="3.60.40.10">
    <property type="entry name" value="PPM-type phosphatase domain"/>
    <property type="match status" value="1"/>
</dbReference>
<feature type="domain" description="PPM-type phosphatase" evidence="14">
    <location>
        <begin position="6"/>
        <end position="235"/>
    </location>
</feature>
<keyword evidence="6" id="KW-0464">Manganese</keyword>
<feature type="compositionally biased region" description="Low complexity" evidence="12">
    <location>
        <begin position="529"/>
        <end position="544"/>
    </location>
</feature>
<evidence type="ECO:0000256" key="6">
    <source>
        <dbReference type="ARBA" id="ARBA00023211"/>
    </source>
</evidence>
<dbReference type="InterPro" id="IPR015655">
    <property type="entry name" value="PP2C"/>
</dbReference>
<evidence type="ECO:0000256" key="12">
    <source>
        <dbReference type="SAM" id="MobiDB-lite"/>
    </source>
</evidence>
<evidence type="ECO:0000256" key="4">
    <source>
        <dbReference type="ARBA" id="ARBA00022801"/>
    </source>
</evidence>
<dbReference type="Proteomes" id="UP000306985">
    <property type="component" value="Unassembled WGS sequence"/>
</dbReference>
<dbReference type="EMBL" id="SZZH01000006">
    <property type="protein sequence ID" value="TKV56935.1"/>
    <property type="molecule type" value="Genomic_DNA"/>
</dbReference>
<comment type="catalytic activity">
    <reaction evidence="8">
        <text>O-phospho-L-threonyl-[protein] + H2O = L-threonyl-[protein] + phosphate</text>
        <dbReference type="Rhea" id="RHEA:47004"/>
        <dbReference type="Rhea" id="RHEA-COMP:11060"/>
        <dbReference type="Rhea" id="RHEA-COMP:11605"/>
        <dbReference type="ChEBI" id="CHEBI:15377"/>
        <dbReference type="ChEBI" id="CHEBI:30013"/>
        <dbReference type="ChEBI" id="CHEBI:43474"/>
        <dbReference type="ChEBI" id="CHEBI:61977"/>
        <dbReference type="EC" id="3.1.3.16"/>
    </reaction>
</comment>
<dbReference type="OrthoDB" id="9801841at2"/>
<proteinExistence type="predicted"/>
<comment type="caution">
    <text evidence="15">The sequence shown here is derived from an EMBL/GenBank/DDBJ whole genome shotgun (WGS) entry which is preliminary data.</text>
</comment>
<protein>
    <recommendedName>
        <fullName evidence="9">Serine/threonine protein phosphatase PstP</fullName>
        <ecNumber evidence="2">3.1.3.16</ecNumber>
    </recommendedName>
    <alternativeName>
        <fullName evidence="11">Mycobacterial Ser/Thr phosphatase</fullName>
    </alternativeName>
    <alternativeName>
        <fullName evidence="10">PP2C-family Ser/Thr phosphatase</fullName>
    </alternativeName>
</protein>